<evidence type="ECO:0000259" key="2">
    <source>
        <dbReference type="PROSITE" id="PS51194"/>
    </source>
</evidence>
<dbReference type="Gene3D" id="3.40.50.300">
    <property type="entry name" value="P-loop containing nucleotide triphosphate hydrolases"/>
    <property type="match status" value="2"/>
</dbReference>
<protein>
    <submittedName>
        <fullName evidence="3">Putative HKD family nuclease</fullName>
    </submittedName>
</protein>
<dbReference type="RefSeq" id="YP_010111816.1">
    <property type="nucleotide sequence ID" value="NC_055885.1"/>
</dbReference>
<organism evidence="3 4">
    <name type="scientific">uncultured phage cr128_1</name>
    <dbReference type="NCBI Taxonomy" id="2772076"/>
    <lineage>
        <taxon>Viruses</taxon>
        <taxon>Duplodnaviria</taxon>
        <taxon>Heunggongvirae</taxon>
        <taxon>Uroviricota</taxon>
        <taxon>Caudoviricetes</taxon>
        <taxon>Crassvirales</taxon>
        <taxon>Steigviridae</taxon>
        <taxon>Asinivirinae</taxon>
        <taxon>Mahlunavirus</taxon>
        <taxon>Mahlunavirus rarus</taxon>
    </lineage>
</organism>
<dbReference type="PANTHER" id="PTHR47396:SF1">
    <property type="entry name" value="ATP-DEPENDENT HELICASE IRC3-RELATED"/>
    <property type="match status" value="1"/>
</dbReference>
<evidence type="ECO:0000259" key="1">
    <source>
        <dbReference type="PROSITE" id="PS51192"/>
    </source>
</evidence>
<dbReference type="InterPro" id="IPR014001">
    <property type="entry name" value="Helicase_ATP-bd"/>
</dbReference>
<reference evidence="3 4" key="1">
    <citation type="submission" date="2020-07" db="EMBL/GenBank/DDBJ databases">
        <title>Taxonomic proposal: Crassvirales, a new order of highly abundant and diverse bacterial viruses.</title>
        <authorList>
            <person name="Shkoporov A.N."/>
            <person name="Stockdale S.R."/>
            <person name="Guerin E."/>
            <person name="Ross R.P."/>
            <person name="Hill C."/>
        </authorList>
    </citation>
    <scope>NUCLEOTIDE SEQUENCE [LARGE SCALE GENOMIC DNA]</scope>
</reference>
<dbReference type="PROSITE" id="PS51192">
    <property type="entry name" value="HELICASE_ATP_BIND_1"/>
    <property type="match status" value="1"/>
</dbReference>
<name>A0A7M1RZ77_9CAUD</name>
<dbReference type="InterPro" id="IPR027417">
    <property type="entry name" value="P-loop_NTPase"/>
</dbReference>
<dbReference type="SMART" id="SM00487">
    <property type="entry name" value="DEXDc"/>
    <property type="match status" value="1"/>
</dbReference>
<dbReference type="SUPFAM" id="SSF52540">
    <property type="entry name" value="P-loop containing nucleoside triphosphate hydrolases"/>
    <property type="match status" value="1"/>
</dbReference>
<feature type="domain" description="Helicase ATP-binding" evidence="1">
    <location>
        <begin position="11"/>
        <end position="148"/>
    </location>
</feature>
<evidence type="ECO:0000313" key="4">
    <source>
        <dbReference type="Proteomes" id="UP000594055"/>
    </source>
</evidence>
<dbReference type="InterPro" id="IPR001650">
    <property type="entry name" value="Helicase_C-like"/>
</dbReference>
<dbReference type="KEGG" id="vg:65130268"/>
<dbReference type="PANTHER" id="PTHR47396">
    <property type="entry name" value="TYPE I RESTRICTION ENZYME ECOKI R PROTEIN"/>
    <property type="match status" value="1"/>
</dbReference>
<evidence type="ECO:0000313" key="3">
    <source>
        <dbReference type="EMBL" id="QOR59658.1"/>
    </source>
</evidence>
<accession>A0A7M1RZ77</accession>
<sequence>MNRKNLHQSAVELIIENPRVALLWATGLGKSRAAIEMANYLQDKEKDGNIKVLLVVAGTAHKSNWEAELSKWKFKSNSIKIECYASLSKYRDTWWDLIIFDEAHHLGTDLKIDVLSSMTVDNVILLSATLPERTIQAVTRIFGEFIVSKIPLKKAIEWKILPKPRVYLVPLSLDDKHQTCTIIEEWGRKEDRVTYNCSFPGRWTYLKNKYKYPNATLVIHCTEQQKYNYLSGQFEYWKKLFLARRQEFIKNKWLQTGAKRKRFLGELKTDLVRTLLHKIRDKRFICFCTSIEQAEQLGGQNAIHSKRTDSLQIIKDFNRKKINNLFAVGMLQEGQNLTDIEVGIIIQLDGQERAFIQKFGRSLRAEDPIQFIFYYENTRDTEYLKNVLEGIDRKYITKIDRLEDLEL</sequence>
<keyword evidence="4" id="KW-1185">Reference proteome</keyword>
<dbReference type="Proteomes" id="UP000594055">
    <property type="component" value="Segment"/>
</dbReference>
<dbReference type="Pfam" id="PF00271">
    <property type="entry name" value="Helicase_C"/>
    <property type="match status" value="1"/>
</dbReference>
<feature type="domain" description="Helicase C-terminal" evidence="2">
    <location>
        <begin position="271"/>
        <end position="406"/>
    </location>
</feature>
<dbReference type="PROSITE" id="PS51194">
    <property type="entry name" value="HELICASE_CTER"/>
    <property type="match status" value="1"/>
</dbReference>
<dbReference type="InterPro" id="IPR050742">
    <property type="entry name" value="Helicase_Restrict-Modif_Enz"/>
</dbReference>
<dbReference type="GeneID" id="65130268"/>
<dbReference type="EMBL" id="MT774392">
    <property type="protein sequence ID" value="QOR59658.1"/>
    <property type="molecule type" value="Genomic_DNA"/>
</dbReference>
<proteinExistence type="predicted"/>